<reference evidence="2 3" key="1">
    <citation type="submission" date="2021-01" db="EMBL/GenBank/DDBJ databases">
        <title>Belnapia mucosa sp. nov. and Belnapia arida sp. nov., isolated from the Tabernas Desert (Almeria, Spain).</title>
        <authorList>
            <person name="Molina-Menor E."/>
            <person name="Vidal-Verdu A."/>
            <person name="Calonge A."/>
            <person name="Satari L."/>
            <person name="Pereto J."/>
            <person name="Porcar M."/>
        </authorList>
    </citation>
    <scope>NUCLEOTIDE SEQUENCE [LARGE SCALE GENOMIC DNA]</scope>
    <source>
        <strain evidence="2 3">T18</strain>
    </source>
</reference>
<comment type="caution">
    <text evidence="2">The sequence shown here is derived from an EMBL/GenBank/DDBJ whole genome shotgun (WGS) entry which is preliminary data.</text>
</comment>
<dbReference type="RefSeq" id="WP_202835419.1">
    <property type="nucleotide sequence ID" value="NZ_JAETWB010000052.1"/>
</dbReference>
<evidence type="ECO:0000313" key="2">
    <source>
        <dbReference type="EMBL" id="MBL6082208.1"/>
    </source>
</evidence>
<feature type="region of interest" description="Disordered" evidence="1">
    <location>
        <begin position="57"/>
        <end position="79"/>
    </location>
</feature>
<evidence type="ECO:0000256" key="1">
    <source>
        <dbReference type="SAM" id="MobiDB-lite"/>
    </source>
</evidence>
<sequence>MLRLEPGFQDEATWVRDVEKARGLATSYEHAEPSVLPSEALFIDTIEAAATILSGGNAAKPAARRRQQTQASRGGRYEQHVKVMDASEIRLAEVIAVLRAPAGAGARDAQMRRRAFAIVARLLPNQESLLLMLEQDQERAIRELTLELETLGQTMEAKATQELDGAESTTEDQERFAKLANTLVCKAGGAFTLVEAAEALQISERAMQQRLLAGMVLGVILTCETLLPKLQFTEADGTGRLIALHGIDRVVESFHTAKAGSWSALQFLLEPDPNLATAPIEALRTGQVAAVKHAARAFLRLDEE</sequence>
<evidence type="ECO:0000313" key="3">
    <source>
        <dbReference type="Proteomes" id="UP000660885"/>
    </source>
</evidence>
<proteinExistence type="predicted"/>
<dbReference type="Proteomes" id="UP000660885">
    <property type="component" value="Unassembled WGS sequence"/>
</dbReference>
<gene>
    <name evidence="2" type="ORF">JMJ56_29980</name>
</gene>
<organism evidence="2 3">
    <name type="scientific">Belnapia arida</name>
    <dbReference type="NCBI Taxonomy" id="2804533"/>
    <lineage>
        <taxon>Bacteria</taxon>
        <taxon>Pseudomonadati</taxon>
        <taxon>Pseudomonadota</taxon>
        <taxon>Alphaproteobacteria</taxon>
        <taxon>Acetobacterales</taxon>
        <taxon>Roseomonadaceae</taxon>
        <taxon>Belnapia</taxon>
    </lineage>
</organism>
<name>A0ABS1UBZ6_9PROT</name>
<dbReference type="EMBL" id="JAETWB010000052">
    <property type="protein sequence ID" value="MBL6082208.1"/>
    <property type="molecule type" value="Genomic_DNA"/>
</dbReference>
<accession>A0ABS1UBZ6</accession>
<keyword evidence="3" id="KW-1185">Reference proteome</keyword>
<protein>
    <submittedName>
        <fullName evidence="2">Uncharacterized protein</fullName>
    </submittedName>
</protein>